<feature type="transmembrane region" description="Helical" evidence="8">
    <location>
        <begin position="177"/>
        <end position="198"/>
    </location>
</feature>
<evidence type="ECO:0000313" key="11">
    <source>
        <dbReference type="Proteomes" id="UP000184080"/>
    </source>
</evidence>
<accession>A0A1M6KJF6</accession>
<evidence type="ECO:0000259" key="9">
    <source>
        <dbReference type="Pfam" id="PF00482"/>
    </source>
</evidence>
<evidence type="ECO:0000256" key="4">
    <source>
        <dbReference type="ARBA" id="ARBA00022519"/>
    </source>
</evidence>
<feature type="domain" description="Type II secretion system protein GspF" evidence="9">
    <location>
        <begin position="223"/>
        <end position="343"/>
    </location>
</feature>
<name>A0A1M6KJF6_9CLOT</name>
<reference evidence="10 11" key="1">
    <citation type="submission" date="2016-11" db="EMBL/GenBank/DDBJ databases">
        <authorList>
            <person name="Jaros S."/>
            <person name="Januszkiewicz K."/>
            <person name="Wedrychowicz H."/>
        </authorList>
    </citation>
    <scope>NUCLEOTIDE SEQUENCE [LARGE SCALE GENOMIC DNA]</scope>
    <source>
        <strain evidence="10 11">DSM 21864</strain>
    </source>
</reference>
<proteinExistence type="inferred from homology"/>
<keyword evidence="6 8" id="KW-1133">Transmembrane helix</keyword>
<evidence type="ECO:0000256" key="3">
    <source>
        <dbReference type="ARBA" id="ARBA00022475"/>
    </source>
</evidence>
<dbReference type="InterPro" id="IPR003004">
    <property type="entry name" value="GspF/PilC"/>
</dbReference>
<evidence type="ECO:0000256" key="1">
    <source>
        <dbReference type="ARBA" id="ARBA00004429"/>
    </source>
</evidence>
<dbReference type="STRING" id="1121298.SAMN05444401_3383"/>
<feature type="domain" description="Type II secretion system protein GspF" evidence="9">
    <location>
        <begin position="28"/>
        <end position="146"/>
    </location>
</feature>
<dbReference type="Pfam" id="PF00482">
    <property type="entry name" value="T2SSF"/>
    <property type="match status" value="2"/>
</dbReference>
<sequence length="351" mass="40444">MIKKLSFKLTINRWNRLSNVDLDFLFYNIALLTSSGVTLLRGVEILTETVDNTKIKKLLYNIHHSINLGSSLSEALSQEEKSDFYVNLIKIGEETGSLENVLYKLSAYYKEKEEIKKKIIKALIYPIVVLVTTMLITIFILFFLLPNLFSIMDNSLNNAPWYTKIIFNTTLYIKNNIYAVFYRVFLLGLLLYIIFAFISNNFKLISVINTKILSKLWQINILKLLELLLASGCSIQNSFNILIKSEKNPINKSILESILKSLAYGNLLSFSLKQNKYIEPIIPIFISLGEESGNVEKYINLCCSILEKRYYEKINKIISIIQPVLIMLMGCIILTLIYTIFMPLLNSMYNI</sequence>
<feature type="transmembrane region" description="Helical" evidence="8">
    <location>
        <begin position="122"/>
        <end position="145"/>
    </location>
</feature>
<keyword evidence="3" id="KW-1003">Cell membrane</keyword>
<dbReference type="RefSeq" id="WP_073009397.1">
    <property type="nucleotide sequence ID" value="NZ_FQZO01000006.1"/>
</dbReference>
<dbReference type="InterPro" id="IPR042094">
    <property type="entry name" value="T2SS_GspF_sf"/>
</dbReference>
<keyword evidence="11" id="KW-1185">Reference proteome</keyword>
<evidence type="ECO:0000256" key="5">
    <source>
        <dbReference type="ARBA" id="ARBA00022692"/>
    </source>
</evidence>
<dbReference type="FunFam" id="1.20.81.30:FF:000001">
    <property type="entry name" value="Type II secretion system protein F"/>
    <property type="match status" value="1"/>
</dbReference>
<dbReference type="GO" id="GO:0005886">
    <property type="term" value="C:plasma membrane"/>
    <property type="evidence" value="ECO:0007669"/>
    <property type="project" value="UniProtKB-SubCell"/>
</dbReference>
<evidence type="ECO:0000256" key="7">
    <source>
        <dbReference type="ARBA" id="ARBA00023136"/>
    </source>
</evidence>
<dbReference type="PANTHER" id="PTHR30012">
    <property type="entry name" value="GENERAL SECRETION PATHWAY PROTEIN"/>
    <property type="match status" value="1"/>
</dbReference>
<keyword evidence="5 8" id="KW-0812">Transmembrane</keyword>
<dbReference type="Proteomes" id="UP000184080">
    <property type="component" value="Unassembled WGS sequence"/>
</dbReference>
<keyword evidence="7 8" id="KW-0472">Membrane</keyword>
<organism evidence="10 11">
    <name type="scientific">Clostridium amylolyticum</name>
    <dbReference type="NCBI Taxonomy" id="1121298"/>
    <lineage>
        <taxon>Bacteria</taxon>
        <taxon>Bacillati</taxon>
        <taxon>Bacillota</taxon>
        <taxon>Clostridia</taxon>
        <taxon>Eubacteriales</taxon>
        <taxon>Clostridiaceae</taxon>
        <taxon>Clostridium</taxon>
    </lineage>
</organism>
<dbReference type="EMBL" id="FQZO01000006">
    <property type="protein sequence ID" value="SHJ58970.1"/>
    <property type="molecule type" value="Genomic_DNA"/>
</dbReference>
<comment type="similarity">
    <text evidence="2">Belongs to the GSP F family.</text>
</comment>
<dbReference type="Gene3D" id="1.20.81.30">
    <property type="entry name" value="Type II secretion system (T2SS), domain F"/>
    <property type="match status" value="2"/>
</dbReference>
<dbReference type="InterPro" id="IPR018076">
    <property type="entry name" value="T2SS_GspF_dom"/>
</dbReference>
<evidence type="ECO:0000256" key="6">
    <source>
        <dbReference type="ARBA" id="ARBA00022989"/>
    </source>
</evidence>
<keyword evidence="4" id="KW-0997">Cell inner membrane</keyword>
<gene>
    <name evidence="10" type="ORF">SAMN05444401_3383</name>
</gene>
<dbReference type="PRINTS" id="PR00812">
    <property type="entry name" value="BCTERIALGSPF"/>
</dbReference>
<evidence type="ECO:0000313" key="10">
    <source>
        <dbReference type="EMBL" id="SHJ58970.1"/>
    </source>
</evidence>
<comment type="subcellular location">
    <subcellularLocation>
        <location evidence="1">Cell inner membrane</location>
        <topology evidence="1">Multi-pass membrane protein</topology>
    </subcellularLocation>
</comment>
<evidence type="ECO:0000256" key="2">
    <source>
        <dbReference type="ARBA" id="ARBA00005745"/>
    </source>
</evidence>
<protein>
    <submittedName>
        <fullName evidence="10">Type II secretory pathway, component PulF</fullName>
    </submittedName>
</protein>
<feature type="transmembrane region" description="Helical" evidence="8">
    <location>
        <begin position="317"/>
        <end position="341"/>
    </location>
</feature>
<evidence type="ECO:0000256" key="8">
    <source>
        <dbReference type="SAM" id="Phobius"/>
    </source>
</evidence>
<dbReference type="PANTHER" id="PTHR30012:SF0">
    <property type="entry name" value="TYPE II SECRETION SYSTEM PROTEIN F-RELATED"/>
    <property type="match status" value="1"/>
</dbReference>
<dbReference type="AlphaFoldDB" id="A0A1M6KJF6"/>